<sequence length="117" mass="12085">MHERARERTIDSGRAALARIPASETKEVRAAVASIEEVRSGIGQATDKASESLGALQQAQDCIEQAQAALASVTEGSSQSDVDQANAYFADAASKIGDVQQAVNAAIEAAEGVSARL</sequence>
<comment type="caution">
    <text evidence="1">The sequence shown here is derived from an EMBL/GenBank/DDBJ whole genome shotgun (WGS) entry which is preliminary data.</text>
</comment>
<proteinExistence type="predicted"/>
<evidence type="ECO:0008006" key="3">
    <source>
        <dbReference type="Google" id="ProtNLM"/>
    </source>
</evidence>
<accession>A0ABN2NM77</accession>
<dbReference type="EMBL" id="BAAAQK010000028">
    <property type="protein sequence ID" value="GAA1875424.1"/>
    <property type="molecule type" value="Genomic_DNA"/>
</dbReference>
<protein>
    <recommendedName>
        <fullName evidence="3">Chemotaxis protein</fullName>
    </recommendedName>
</protein>
<organism evidence="1 2">
    <name type="scientific">Pseudonocardia ailaonensis</name>
    <dbReference type="NCBI Taxonomy" id="367279"/>
    <lineage>
        <taxon>Bacteria</taxon>
        <taxon>Bacillati</taxon>
        <taxon>Actinomycetota</taxon>
        <taxon>Actinomycetes</taxon>
        <taxon>Pseudonocardiales</taxon>
        <taxon>Pseudonocardiaceae</taxon>
        <taxon>Pseudonocardia</taxon>
    </lineage>
</organism>
<evidence type="ECO:0000313" key="1">
    <source>
        <dbReference type="EMBL" id="GAA1875424.1"/>
    </source>
</evidence>
<keyword evidence="2" id="KW-1185">Reference proteome</keyword>
<evidence type="ECO:0000313" key="2">
    <source>
        <dbReference type="Proteomes" id="UP001500449"/>
    </source>
</evidence>
<name>A0ABN2NM77_9PSEU</name>
<reference evidence="1 2" key="1">
    <citation type="journal article" date="2019" name="Int. J. Syst. Evol. Microbiol.">
        <title>The Global Catalogue of Microorganisms (GCM) 10K type strain sequencing project: providing services to taxonomists for standard genome sequencing and annotation.</title>
        <authorList>
            <consortium name="The Broad Institute Genomics Platform"/>
            <consortium name="The Broad Institute Genome Sequencing Center for Infectious Disease"/>
            <person name="Wu L."/>
            <person name="Ma J."/>
        </authorList>
    </citation>
    <scope>NUCLEOTIDE SEQUENCE [LARGE SCALE GENOMIC DNA]</scope>
    <source>
        <strain evidence="1 2">JCM 16009</strain>
    </source>
</reference>
<dbReference type="Proteomes" id="UP001500449">
    <property type="component" value="Unassembled WGS sequence"/>
</dbReference>
<gene>
    <name evidence="1" type="ORF">GCM10009836_65910</name>
</gene>